<dbReference type="EC" id="2.7.7.7" evidence="2"/>
<dbReference type="InterPro" id="IPR012340">
    <property type="entry name" value="NA-bd_OB-fold"/>
</dbReference>
<evidence type="ECO:0000313" key="12">
    <source>
        <dbReference type="Proteomes" id="UP000004671"/>
    </source>
</evidence>
<dbReference type="KEGG" id="caby:Cabys_2372"/>
<dbReference type="EMBL" id="CP018099">
    <property type="protein sequence ID" value="APF19121.1"/>
    <property type="molecule type" value="Genomic_DNA"/>
</dbReference>
<comment type="subcellular location">
    <subcellularLocation>
        <location evidence="1">Cytoplasm</location>
    </subcellularLocation>
</comment>
<name>H1XWS3_CALAY</name>
<evidence type="ECO:0000256" key="2">
    <source>
        <dbReference type="ARBA" id="ARBA00012417"/>
    </source>
</evidence>
<evidence type="ECO:0000256" key="7">
    <source>
        <dbReference type="ARBA" id="ARBA00022932"/>
    </source>
</evidence>
<dbReference type="GO" id="GO:0006260">
    <property type="term" value="P:DNA replication"/>
    <property type="evidence" value="ECO:0007669"/>
    <property type="project" value="UniProtKB-KW"/>
</dbReference>
<dbReference type="Pfam" id="PF02811">
    <property type="entry name" value="PHP"/>
    <property type="match status" value="1"/>
</dbReference>
<dbReference type="STRING" id="880073.Cabys_2372"/>
<dbReference type="InterPro" id="IPR029460">
    <property type="entry name" value="DNAPol_HHH"/>
</dbReference>
<reference evidence="10 13" key="2">
    <citation type="submission" date="2016-11" db="EMBL/GenBank/DDBJ databases">
        <title>Genomic analysis of Caldithrix abyssi and proposal of a novel bacterial phylum Caldithrichaeota.</title>
        <authorList>
            <person name="Kublanov I."/>
            <person name="Sigalova O."/>
            <person name="Gavrilov S."/>
            <person name="Lebedinsky A."/>
            <person name="Ivanova N."/>
            <person name="Daum C."/>
            <person name="Reddy T."/>
            <person name="Klenk H.P."/>
            <person name="Goker M."/>
            <person name="Reva O."/>
            <person name="Miroshnichenko M."/>
            <person name="Kyprides N."/>
            <person name="Woyke T."/>
            <person name="Gelfand M."/>
        </authorList>
    </citation>
    <scope>NUCLEOTIDE SEQUENCE [LARGE SCALE GENOMIC DNA]</scope>
    <source>
        <strain evidence="10 13">LF13</strain>
    </source>
</reference>
<dbReference type="InterPro" id="IPR003141">
    <property type="entry name" value="Pol/His_phosphatase_N"/>
</dbReference>
<dbReference type="Pfam" id="PF14579">
    <property type="entry name" value="HHH_6"/>
    <property type="match status" value="1"/>
</dbReference>
<evidence type="ECO:0000256" key="6">
    <source>
        <dbReference type="ARBA" id="ARBA00022705"/>
    </source>
</evidence>
<keyword evidence="7" id="KW-0239">DNA-directed DNA polymerase</keyword>
<evidence type="ECO:0000313" key="10">
    <source>
        <dbReference type="EMBL" id="APF19121.1"/>
    </source>
</evidence>
<evidence type="ECO:0000313" key="13">
    <source>
        <dbReference type="Proteomes" id="UP000183868"/>
    </source>
</evidence>
<keyword evidence="5" id="KW-0548">Nucleotidyltransferase</keyword>
<sequence length="1064" mass="121301">MRTMNTFVHLHTHSYYSLLDGVPSPEELVIAAKKAGFKALALTDHNALYGAVTFYQVARDYGLKPIIGAELTMNDGFPLLFLVQNETGYRNLCQLISIGRLRGGHGKFKLTYNDLKPLTEGLIVLSGGHKGKIYHLLRKRQIDQALLEVQRLKNLFAKNFYLEMQHFSNQDLLVNLRLRDIAAETKTELVATNDVHFNSANDWYLRRILHAIDANGTLEQVTTAGTSQQYLKSAKEMQALFKAFPTALANTQKIARQCAFEFQLGKPIFPSVEIPQGESSFSYLWKQCFAGANERYQPLTPQVIKRLEFELETIHQLGFAEYFLIVKDIVDFCRREHIPCVGRGSAADSLVAYVLGITQVDPIRHNLYFERFLNPQRSDPPDIDLDICWKNRDRVLKYVYDRFGHKRTAMICTFNTFQNRSALRDVAKAYGLPEDEIAKITKYLPHRHIDQIEEAVNTLPELKELRYNLTMYEEIMRIARRIADFPRHLSIHPGGVIIAPDQITRHVPLEVAGKEIVIAQYDMYSIEKLGLVKMDLLGVRSLSIITDCLKSIKERHGNDLQQLKAQLLLKKSAELSPLDLRTIPEDDPEVTAFIRSGRTMGCFQLESPAMRGLLRKMQIESVDDVITAVALIRPGASGSGMKEVYIKRRAGLEKTAYVHPSLEEPLKETYGVIIYQEQVLRVAHAVAGLSLGQADILRRAMTKSRTKKEFLAMRSSFIQGALNKGLNQKQAETVWRFLAQFVGYGFNKAHSATYGTIAYQTAFLKYYFPAEYMCAVLNNQGGFYRRAAYVEEVRRLGIPLLPPDVTQSQAEFTCEGDGIRVGLSTVFELSAHTVKRIIEERQKAPFKDLFDFLRRTRAGEKETRHLIKVGALNALLPNEPKLLLMNEIYFKNKKHVSLSAFLSEDVGLAPYNRFQKIVNELELLDFAVTDHPLALCEDQIARIKPVSSLELERHKNKCVTFVGWLVTMRRVQTKNKTMMKFITLEDREGLVEAVLFEKAYKKYGHLFKGYGPYVVKGRVQSRLPGEANLLVEEVEALPLEKKKLETNSNSSIKYEQIMFPYFQN</sequence>
<proteinExistence type="predicted"/>
<dbReference type="InterPro" id="IPR004805">
    <property type="entry name" value="DnaE2/DnaE/PolC"/>
</dbReference>
<dbReference type="InParanoid" id="H1XWS3"/>
<dbReference type="GO" id="GO:0008408">
    <property type="term" value="F:3'-5' exonuclease activity"/>
    <property type="evidence" value="ECO:0007669"/>
    <property type="project" value="InterPro"/>
</dbReference>
<protein>
    <recommendedName>
        <fullName evidence="3">DNA polymerase III subunit alpha</fullName>
        <ecNumber evidence="2">2.7.7.7</ecNumber>
    </recommendedName>
</protein>
<dbReference type="Gene3D" id="1.10.10.1600">
    <property type="entry name" value="Bacterial DNA polymerase III alpha subunit, thumb domain"/>
    <property type="match status" value="1"/>
</dbReference>
<dbReference type="Pfam" id="PF01336">
    <property type="entry name" value="tRNA_anti-codon"/>
    <property type="match status" value="1"/>
</dbReference>
<dbReference type="EMBL" id="CM001402">
    <property type="protein sequence ID" value="EHO43049.1"/>
    <property type="molecule type" value="Genomic_DNA"/>
</dbReference>
<dbReference type="CDD" id="cd04485">
    <property type="entry name" value="DnaE_OBF"/>
    <property type="match status" value="1"/>
</dbReference>
<dbReference type="Proteomes" id="UP000183868">
    <property type="component" value="Chromosome"/>
</dbReference>
<dbReference type="GO" id="GO:0003676">
    <property type="term" value="F:nucleic acid binding"/>
    <property type="evidence" value="ECO:0007669"/>
    <property type="project" value="InterPro"/>
</dbReference>
<dbReference type="InterPro" id="IPR004365">
    <property type="entry name" value="NA-bd_OB_tRNA"/>
</dbReference>
<keyword evidence="4" id="KW-0808">Transferase</keyword>
<dbReference type="NCBIfam" id="TIGR00594">
    <property type="entry name" value="polc"/>
    <property type="match status" value="1"/>
</dbReference>
<dbReference type="eggNOG" id="COG0587">
    <property type="taxonomic scope" value="Bacteria"/>
</dbReference>
<keyword evidence="6" id="KW-0235">DNA replication</keyword>
<keyword evidence="12" id="KW-1185">Reference proteome</keyword>
<dbReference type="Pfam" id="PF17657">
    <property type="entry name" value="DNA_pol3_finger"/>
    <property type="match status" value="1"/>
</dbReference>
<evidence type="ECO:0000313" key="11">
    <source>
        <dbReference type="EMBL" id="EHO43049.1"/>
    </source>
</evidence>
<dbReference type="Gene3D" id="2.40.50.140">
    <property type="entry name" value="Nucleic acid-binding proteins"/>
    <property type="match status" value="1"/>
</dbReference>
<dbReference type="SMART" id="SM00481">
    <property type="entry name" value="POLIIIAc"/>
    <property type="match status" value="1"/>
</dbReference>
<dbReference type="AlphaFoldDB" id="H1XWS3"/>
<feature type="domain" description="Polymerase/histidinol phosphatase N-terminal" evidence="9">
    <location>
        <begin position="8"/>
        <end position="75"/>
    </location>
</feature>
<dbReference type="InterPro" id="IPR016195">
    <property type="entry name" value="Pol/histidinol_Pase-like"/>
</dbReference>
<dbReference type="SUPFAM" id="SSF89550">
    <property type="entry name" value="PHP domain-like"/>
    <property type="match status" value="1"/>
</dbReference>
<reference evidence="11 12" key="1">
    <citation type="submission" date="2011-09" db="EMBL/GenBank/DDBJ databases">
        <title>The permanent draft genome of Caldithrix abyssi DSM 13497.</title>
        <authorList>
            <consortium name="US DOE Joint Genome Institute (JGI-PGF)"/>
            <person name="Lucas S."/>
            <person name="Han J."/>
            <person name="Lapidus A."/>
            <person name="Bruce D."/>
            <person name="Goodwin L."/>
            <person name="Pitluck S."/>
            <person name="Peters L."/>
            <person name="Kyrpides N."/>
            <person name="Mavromatis K."/>
            <person name="Ivanova N."/>
            <person name="Mikhailova N."/>
            <person name="Chertkov O."/>
            <person name="Detter J.C."/>
            <person name="Tapia R."/>
            <person name="Han C."/>
            <person name="Land M."/>
            <person name="Hauser L."/>
            <person name="Markowitz V."/>
            <person name="Cheng J.-F."/>
            <person name="Hugenholtz P."/>
            <person name="Woyke T."/>
            <person name="Wu D."/>
            <person name="Spring S."/>
            <person name="Brambilla E."/>
            <person name="Klenk H.-P."/>
            <person name="Eisen J.A."/>
        </authorList>
    </citation>
    <scope>NUCLEOTIDE SEQUENCE [LARGE SCALE GENOMIC DNA]</scope>
    <source>
        <strain evidence="11 12">DSM 13497</strain>
    </source>
</reference>
<dbReference type="InterPro" id="IPR004013">
    <property type="entry name" value="PHP_dom"/>
</dbReference>
<dbReference type="InterPro" id="IPR041931">
    <property type="entry name" value="DNA_pol3_alpha_thumb_dom"/>
</dbReference>
<dbReference type="GO" id="GO:0003887">
    <property type="term" value="F:DNA-directed DNA polymerase activity"/>
    <property type="evidence" value="ECO:0007669"/>
    <property type="project" value="UniProtKB-KW"/>
</dbReference>
<dbReference type="HOGENOM" id="CLU_001600_0_1_0"/>
<dbReference type="GO" id="GO:0005737">
    <property type="term" value="C:cytoplasm"/>
    <property type="evidence" value="ECO:0007669"/>
    <property type="project" value="UniProtKB-SubCell"/>
</dbReference>
<accession>H1XWS3</accession>
<evidence type="ECO:0000259" key="9">
    <source>
        <dbReference type="SMART" id="SM00481"/>
    </source>
</evidence>
<comment type="catalytic activity">
    <reaction evidence="8">
        <text>DNA(n) + a 2'-deoxyribonucleoside 5'-triphosphate = DNA(n+1) + diphosphate</text>
        <dbReference type="Rhea" id="RHEA:22508"/>
        <dbReference type="Rhea" id="RHEA-COMP:17339"/>
        <dbReference type="Rhea" id="RHEA-COMP:17340"/>
        <dbReference type="ChEBI" id="CHEBI:33019"/>
        <dbReference type="ChEBI" id="CHEBI:61560"/>
        <dbReference type="ChEBI" id="CHEBI:173112"/>
        <dbReference type="EC" id="2.7.7.7"/>
    </reaction>
</comment>
<organism evidence="11 12">
    <name type="scientific">Caldithrix abyssi DSM 13497</name>
    <dbReference type="NCBI Taxonomy" id="880073"/>
    <lineage>
        <taxon>Bacteria</taxon>
        <taxon>Pseudomonadati</taxon>
        <taxon>Calditrichota</taxon>
        <taxon>Calditrichia</taxon>
        <taxon>Calditrichales</taxon>
        <taxon>Calditrichaceae</taxon>
        <taxon>Caldithrix</taxon>
    </lineage>
</organism>
<dbReference type="Proteomes" id="UP000004671">
    <property type="component" value="Chromosome"/>
</dbReference>
<gene>
    <name evidence="10" type="ORF">Cabys_2372</name>
    <name evidence="11" type="ORF">Calab_3450</name>
</gene>
<evidence type="ECO:0000256" key="4">
    <source>
        <dbReference type="ARBA" id="ARBA00022679"/>
    </source>
</evidence>
<dbReference type="Gene3D" id="1.10.150.870">
    <property type="match status" value="1"/>
</dbReference>
<evidence type="ECO:0000256" key="5">
    <source>
        <dbReference type="ARBA" id="ARBA00022695"/>
    </source>
</evidence>
<evidence type="ECO:0000256" key="8">
    <source>
        <dbReference type="ARBA" id="ARBA00049244"/>
    </source>
</evidence>
<dbReference type="PaxDb" id="880073-Calab_3450"/>
<dbReference type="InterPro" id="IPR011708">
    <property type="entry name" value="DNA_pol3_alpha_NTPase_dom"/>
</dbReference>
<dbReference type="PANTHER" id="PTHR32294">
    <property type="entry name" value="DNA POLYMERASE III SUBUNIT ALPHA"/>
    <property type="match status" value="1"/>
</dbReference>
<dbReference type="Pfam" id="PF07733">
    <property type="entry name" value="DNA_pol3_alpha"/>
    <property type="match status" value="1"/>
</dbReference>
<evidence type="ECO:0000256" key="3">
    <source>
        <dbReference type="ARBA" id="ARBA00019114"/>
    </source>
</evidence>
<dbReference type="InterPro" id="IPR040982">
    <property type="entry name" value="DNA_pol3_finger"/>
</dbReference>
<evidence type="ECO:0000256" key="1">
    <source>
        <dbReference type="ARBA" id="ARBA00004496"/>
    </source>
</evidence>
<dbReference type="Gene3D" id="3.20.20.140">
    <property type="entry name" value="Metal-dependent hydrolases"/>
    <property type="match status" value="1"/>
</dbReference>